<proteinExistence type="predicted"/>
<sequence>MSCHTSLLNPLTGTKVVLPFLNIAALQLIWVSPDPIESGEPVVFLGYSVDFSNNILALYQPVAREWVVIEEPCSCTLCCHYFNGMYYFNKENNGDTKIIDTVTRRVVHVIPPPEEENEDDAITYVTYLVQSSGDILRVVLRDNELLEVADCCFHIYRLDLGSGSGGNPRWVKISSIGDLILFLDDHNGFSLSCRDFSGFRGNSIYFIKCQFQDTYNPPLSLLCRYDIEEARAEPLNCPFAKGGTWIIPSLR</sequence>
<feature type="domain" description="KIB1-4 beta-propeller" evidence="1">
    <location>
        <begin position="5"/>
        <end position="213"/>
    </location>
</feature>
<dbReference type="Proteomes" id="UP001151287">
    <property type="component" value="Unassembled WGS sequence"/>
</dbReference>
<evidence type="ECO:0000259" key="1">
    <source>
        <dbReference type="Pfam" id="PF03478"/>
    </source>
</evidence>
<keyword evidence="3" id="KW-1185">Reference proteome</keyword>
<dbReference type="InterPro" id="IPR005174">
    <property type="entry name" value="KIB1-4_b-propeller"/>
</dbReference>
<accession>A0A9Q0CY47</accession>
<evidence type="ECO:0000313" key="3">
    <source>
        <dbReference type="Proteomes" id="UP001151287"/>
    </source>
</evidence>
<dbReference type="OrthoDB" id="743494at2759"/>
<dbReference type="SUPFAM" id="SSF63825">
    <property type="entry name" value="YWTD domain"/>
    <property type="match status" value="1"/>
</dbReference>
<dbReference type="AlphaFoldDB" id="A0A9Q0CY47"/>
<protein>
    <recommendedName>
        <fullName evidence="1">KIB1-4 beta-propeller domain-containing protein</fullName>
    </recommendedName>
</protein>
<organism evidence="2 3">
    <name type="scientific">Rhynchospora breviuscula</name>
    <dbReference type="NCBI Taxonomy" id="2022672"/>
    <lineage>
        <taxon>Eukaryota</taxon>
        <taxon>Viridiplantae</taxon>
        <taxon>Streptophyta</taxon>
        <taxon>Embryophyta</taxon>
        <taxon>Tracheophyta</taxon>
        <taxon>Spermatophyta</taxon>
        <taxon>Magnoliopsida</taxon>
        <taxon>Liliopsida</taxon>
        <taxon>Poales</taxon>
        <taxon>Cyperaceae</taxon>
        <taxon>Cyperoideae</taxon>
        <taxon>Rhynchosporeae</taxon>
        <taxon>Rhynchospora</taxon>
    </lineage>
</organism>
<gene>
    <name evidence="2" type="ORF">LUZ63_001606</name>
</gene>
<reference evidence="2" key="1">
    <citation type="journal article" date="2022" name="Cell">
        <title>Repeat-based holocentromeres influence genome architecture and karyotype evolution.</title>
        <authorList>
            <person name="Hofstatter P.G."/>
            <person name="Thangavel G."/>
            <person name="Lux T."/>
            <person name="Neumann P."/>
            <person name="Vondrak T."/>
            <person name="Novak P."/>
            <person name="Zhang M."/>
            <person name="Costa L."/>
            <person name="Castellani M."/>
            <person name="Scott A."/>
            <person name="Toegelov H."/>
            <person name="Fuchs J."/>
            <person name="Mata-Sucre Y."/>
            <person name="Dias Y."/>
            <person name="Vanzela A.L.L."/>
            <person name="Huettel B."/>
            <person name="Almeida C.C.S."/>
            <person name="Simkova H."/>
            <person name="Souza G."/>
            <person name="Pedrosa-Harand A."/>
            <person name="Macas J."/>
            <person name="Mayer K.F.X."/>
            <person name="Houben A."/>
            <person name="Marques A."/>
        </authorList>
    </citation>
    <scope>NUCLEOTIDE SEQUENCE</scope>
    <source>
        <strain evidence="2">RhyBre1mFocal</strain>
    </source>
</reference>
<dbReference type="Pfam" id="PF03478">
    <property type="entry name" value="Beta-prop_KIB1-4"/>
    <property type="match status" value="1"/>
</dbReference>
<dbReference type="EMBL" id="JAMQYH010000001">
    <property type="protein sequence ID" value="KAJ1701827.1"/>
    <property type="molecule type" value="Genomic_DNA"/>
</dbReference>
<dbReference type="PANTHER" id="PTHR44259">
    <property type="entry name" value="OS07G0183000 PROTEIN-RELATED"/>
    <property type="match status" value="1"/>
</dbReference>
<name>A0A9Q0CY47_9POAL</name>
<evidence type="ECO:0000313" key="2">
    <source>
        <dbReference type="EMBL" id="KAJ1701827.1"/>
    </source>
</evidence>
<dbReference type="InterPro" id="IPR050942">
    <property type="entry name" value="F-box_BR-signaling"/>
</dbReference>
<comment type="caution">
    <text evidence="2">The sequence shown here is derived from an EMBL/GenBank/DDBJ whole genome shotgun (WGS) entry which is preliminary data.</text>
</comment>